<feature type="coiled-coil region" evidence="1">
    <location>
        <begin position="23"/>
        <end position="50"/>
    </location>
</feature>
<evidence type="ECO:0000256" key="1">
    <source>
        <dbReference type="SAM" id="Coils"/>
    </source>
</evidence>
<evidence type="ECO:0000313" key="4">
    <source>
        <dbReference type="Proteomes" id="UP000785679"/>
    </source>
</evidence>
<dbReference type="OrthoDB" id="323803at2759"/>
<feature type="coiled-coil region" evidence="1">
    <location>
        <begin position="88"/>
        <end position="122"/>
    </location>
</feature>
<reference evidence="3" key="1">
    <citation type="submission" date="2019-06" db="EMBL/GenBank/DDBJ databases">
        <authorList>
            <person name="Zheng W."/>
        </authorList>
    </citation>
    <scope>NUCLEOTIDE SEQUENCE</scope>
    <source>
        <strain evidence="3">QDHG01</strain>
    </source>
</reference>
<accession>A0A8J8SVS9</accession>
<dbReference type="EMBL" id="RRYP01023481">
    <property type="protein sequence ID" value="TNV72228.1"/>
    <property type="molecule type" value="Genomic_DNA"/>
</dbReference>
<dbReference type="AlphaFoldDB" id="A0A8J8SVS9"/>
<organism evidence="3 4">
    <name type="scientific">Halteria grandinella</name>
    <dbReference type="NCBI Taxonomy" id="5974"/>
    <lineage>
        <taxon>Eukaryota</taxon>
        <taxon>Sar</taxon>
        <taxon>Alveolata</taxon>
        <taxon>Ciliophora</taxon>
        <taxon>Intramacronucleata</taxon>
        <taxon>Spirotrichea</taxon>
        <taxon>Stichotrichia</taxon>
        <taxon>Sporadotrichida</taxon>
        <taxon>Halteriidae</taxon>
        <taxon>Halteria</taxon>
    </lineage>
</organism>
<feature type="region of interest" description="Disordered" evidence="2">
    <location>
        <begin position="200"/>
        <end position="227"/>
    </location>
</feature>
<evidence type="ECO:0000313" key="3">
    <source>
        <dbReference type="EMBL" id="TNV72228.1"/>
    </source>
</evidence>
<evidence type="ECO:0000256" key="2">
    <source>
        <dbReference type="SAM" id="MobiDB-lite"/>
    </source>
</evidence>
<name>A0A8J8SVS9_HALGN</name>
<dbReference type="Proteomes" id="UP000785679">
    <property type="component" value="Unassembled WGS sequence"/>
</dbReference>
<sequence length="267" mass="30319">MLTQMQGYEQKINLSQQHAIENAVKDKQKVKKYEDEITKMQQEYDQFREKDAKVLDQKIKEEIEFSILRISEKRYEAEAKVEILSEALGEKSKLVAELQKQIEQLMAENGQLKSKVEMYEAAGAAPPKAGNSTSPIRAAKQMDVSNRTKANEYDYGNDLEVRDDLSDLRSQIPVGQQPYKPQQMPSISDEDAFWYGADQKQSPVNLGGAQQQSIFAQNQKGGSKLPNQVQLKRAAQGQDRMDEDMNFYGVSVKTTNNKATFSQNPKR</sequence>
<keyword evidence="1" id="KW-0175">Coiled coil</keyword>
<feature type="region of interest" description="Disordered" evidence="2">
    <location>
        <begin position="123"/>
        <end position="159"/>
    </location>
</feature>
<gene>
    <name evidence="3" type="ORF">FGO68_gene9808</name>
</gene>
<proteinExistence type="predicted"/>
<comment type="caution">
    <text evidence="3">The sequence shown here is derived from an EMBL/GenBank/DDBJ whole genome shotgun (WGS) entry which is preliminary data.</text>
</comment>
<protein>
    <submittedName>
        <fullName evidence="3">Uncharacterized protein</fullName>
    </submittedName>
</protein>
<keyword evidence="4" id="KW-1185">Reference proteome</keyword>